<evidence type="ECO:0000256" key="5">
    <source>
        <dbReference type="ARBA" id="ARBA00022729"/>
    </source>
</evidence>
<evidence type="ECO:0000256" key="1">
    <source>
        <dbReference type="ARBA" id="ARBA00001947"/>
    </source>
</evidence>
<dbReference type="EMBL" id="JAEUBF010001028">
    <property type="protein sequence ID" value="KAH3673262.1"/>
    <property type="molecule type" value="Genomic_DNA"/>
</dbReference>
<keyword evidence="5" id="KW-0732">Signal</keyword>
<sequence length="385" mass="43941">MKVSILILVFFANYSFAYSIFSPLVNLLNEERLIVTSEDSSPIKVTETDKLKFRRNGVRFIDITNHQNWFWSTKEEKVKVPIYNYPTNISYSKQVEDLVEDINKDNLKSNLAEFSSFYSRYYKSDNGLKSSTWLFERLQSIIADNNNYGLNVTVEKFIHDWAQFSIIVKIEGHKTPEDIIVVGSHQDSANLLLPNILKAPGADDDGSGVVTNLEALRIILSQGIKFDNSLEFHFFSAEEGGLLGSLDIFRSYKSQNKKVVSMLQQDMTGFIQKTLDAGEEEHVGVISDNVSPELTEFVKLIIDSYLNIPWRETLCGYACSDHSSALQNSYPSSFIIESEFKYTNPFIHSTGDTLDRLSFDHIGEFVKLVLGFTYELGFHEFREIL</sequence>
<evidence type="ECO:0000256" key="7">
    <source>
        <dbReference type="ARBA" id="ARBA00022833"/>
    </source>
</evidence>
<dbReference type="InterPro" id="IPR045175">
    <property type="entry name" value="M28_fam"/>
</dbReference>
<keyword evidence="3 9" id="KW-0645">Protease</keyword>
<evidence type="ECO:0000256" key="2">
    <source>
        <dbReference type="ARBA" id="ARBA00022438"/>
    </source>
</evidence>
<dbReference type="OrthoDB" id="2214at2759"/>
<protein>
    <recommendedName>
        <fullName evidence="9">Peptide hydrolase</fullName>
        <ecNumber evidence="9">3.4.-.-</ecNumber>
    </recommendedName>
</protein>
<comment type="caution">
    <text evidence="11">The sequence shown here is derived from an EMBL/GenBank/DDBJ whole genome shotgun (WGS) entry which is preliminary data.</text>
</comment>
<dbReference type="GO" id="GO:0006508">
    <property type="term" value="P:proteolysis"/>
    <property type="evidence" value="ECO:0007669"/>
    <property type="project" value="UniProtKB-KW"/>
</dbReference>
<dbReference type="GO" id="GO:0046872">
    <property type="term" value="F:metal ion binding"/>
    <property type="evidence" value="ECO:0007669"/>
    <property type="project" value="UniProtKB-KW"/>
</dbReference>
<dbReference type="CDD" id="cd03879">
    <property type="entry name" value="M28_AAP"/>
    <property type="match status" value="1"/>
</dbReference>
<proteinExistence type="inferred from homology"/>
<evidence type="ECO:0000256" key="4">
    <source>
        <dbReference type="ARBA" id="ARBA00022723"/>
    </source>
</evidence>
<gene>
    <name evidence="11" type="ORF">WICMUC_003721</name>
</gene>
<evidence type="ECO:0000259" key="10">
    <source>
        <dbReference type="Pfam" id="PF04389"/>
    </source>
</evidence>
<name>A0A9P8PJK4_9ASCO</name>
<keyword evidence="7 9" id="KW-0862">Zinc</keyword>
<keyword evidence="6 9" id="KW-0378">Hydrolase</keyword>
<evidence type="ECO:0000256" key="8">
    <source>
        <dbReference type="ARBA" id="ARBA00043962"/>
    </source>
</evidence>
<keyword evidence="12" id="KW-1185">Reference proteome</keyword>
<accession>A0A9P8PJK4</accession>
<comment type="cofactor">
    <cofactor evidence="1">
        <name>Zn(2+)</name>
        <dbReference type="ChEBI" id="CHEBI:29105"/>
    </cofactor>
</comment>
<evidence type="ECO:0000256" key="9">
    <source>
        <dbReference type="RuleBase" id="RU361240"/>
    </source>
</evidence>
<reference evidence="11" key="2">
    <citation type="submission" date="2021-01" db="EMBL/GenBank/DDBJ databases">
        <authorList>
            <person name="Schikora-Tamarit M.A."/>
        </authorList>
    </citation>
    <scope>NUCLEOTIDE SEQUENCE</scope>
    <source>
        <strain evidence="11">CBS6341</strain>
    </source>
</reference>
<dbReference type="PANTHER" id="PTHR12147">
    <property type="entry name" value="METALLOPEPTIDASE M28 FAMILY MEMBER"/>
    <property type="match status" value="1"/>
</dbReference>
<dbReference type="Gene3D" id="3.40.630.10">
    <property type="entry name" value="Zn peptidases"/>
    <property type="match status" value="1"/>
</dbReference>
<evidence type="ECO:0000313" key="11">
    <source>
        <dbReference type="EMBL" id="KAH3673262.1"/>
    </source>
</evidence>
<evidence type="ECO:0000256" key="6">
    <source>
        <dbReference type="ARBA" id="ARBA00022801"/>
    </source>
</evidence>
<keyword evidence="2" id="KW-0031">Aminopeptidase</keyword>
<comment type="similarity">
    <text evidence="8">Belongs to the peptidase M28 family. M28E subfamily.</text>
</comment>
<keyword evidence="4 9" id="KW-0479">Metal-binding</keyword>
<dbReference type="EC" id="3.4.-.-" evidence="9"/>
<organism evidence="11 12">
    <name type="scientific">Wickerhamomyces mucosus</name>
    <dbReference type="NCBI Taxonomy" id="1378264"/>
    <lineage>
        <taxon>Eukaryota</taxon>
        <taxon>Fungi</taxon>
        <taxon>Dikarya</taxon>
        <taxon>Ascomycota</taxon>
        <taxon>Saccharomycotina</taxon>
        <taxon>Saccharomycetes</taxon>
        <taxon>Phaffomycetales</taxon>
        <taxon>Wickerhamomycetaceae</taxon>
        <taxon>Wickerhamomyces</taxon>
    </lineage>
</organism>
<dbReference type="GO" id="GO:0008235">
    <property type="term" value="F:metalloexopeptidase activity"/>
    <property type="evidence" value="ECO:0007669"/>
    <property type="project" value="InterPro"/>
</dbReference>
<evidence type="ECO:0000313" key="12">
    <source>
        <dbReference type="Proteomes" id="UP000769528"/>
    </source>
</evidence>
<dbReference type="InterPro" id="IPR007484">
    <property type="entry name" value="Peptidase_M28"/>
</dbReference>
<evidence type="ECO:0000256" key="3">
    <source>
        <dbReference type="ARBA" id="ARBA00022670"/>
    </source>
</evidence>
<reference evidence="11" key="1">
    <citation type="journal article" date="2021" name="Open Biol.">
        <title>Shared evolutionary footprints suggest mitochondrial oxidative damage underlies multiple complex I losses in fungi.</title>
        <authorList>
            <person name="Schikora-Tamarit M.A."/>
            <person name="Marcet-Houben M."/>
            <person name="Nosek J."/>
            <person name="Gabaldon T."/>
        </authorList>
    </citation>
    <scope>NUCLEOTIDE SEQUENCE</scope>
    <source>
        <strain evidence="11">CBS6341</strain>
    </source>
</reference>
<dbReference type="PANTHER" id="PTHR12147:SF56">
    <property type="entry name" value="AMINOPEPTIDASE YDR415C-RELATED"/>
    <property type="match status" value="1"/>
</dbReference>
<dbReference type="SUPFAM" id="SSF53187">
    <property type="entry name" value="Zn-dependent exopeptidases"/>
    <property type="match status" value="1"/>
</dbReference>
<feature type="domain" description="Peptidase M28" evidence="10">
    <location>
        <begin position="166"/>
        <end position="372"/>
    </location>
</feature>
<dbReference type="FunFam" id="3.40.630.10:FF:000042">
    <property type="entry name" value="Peptide hydrolase"/>
    <property type="match status" value="1"/>
</dbReference>
<dbReference type="Pfam" id="PF04389">
    <property type="entry name" value="Peptidase_M28"/>
    <property type="match status" value="1"/>
</dbReference>
<dbReference type="AlphaFoldDB" id="A0A9P8PJK4"/>
<dbReference type="GO" id="GO:0004177">
    <property type="term" value="F:aminopeptidase activity"/>
    <property type="evidence" value="ECO:0007669"/>
    <property type="project" value="UniProtKB-KW"/>
</dbReference>
<dbReference type="Proteomes" id="UP000769528">
    <property type="component" value="Unassembled WGS sequence"/>
</dbReference>